<protein>
    <recommendedName>
        <fullName evidence="2">F-box domain-containing protein</fullName>
    </recommendedName>
</protein>
<proteinExistence type="predicted"/>
<dbReference type="InterPro" id="IPR036047">
    <property type="entry name" value="F-box-like_dom_sf"/>
</dbReference>
<dbReference type="Proteomes" id="UP000663853">
    <property type="component" value="Unassembled WGS sequence"/>
</dbReference>
<dbReference type="AlphaFoldDB" id="A0A8H3AHT5"/>
<feature type="domain" description="F-box" evidence="2">
    <location>
        <begin position="89"/>
        <end position="138"/>
    </location>
</feature>
<dbReference type="PROSITE" id="PS50181">
    <property type="entry name" value="FBOX"/>
    <property type="match status" value="1"/>
</dbReference>
<feature type="compositionally biased region" description="Basic residues" evidence="1">
    <location>
        <begin position="45"/>
        <end position="58"/>
    </location>
</feature>
<dbReference type="InterPro" id="IPR001810">
    <property type="entry name" value="F-box_dom"/>
</dbReference>
<dbReference type="CDD" id="cd09917">
    <property type="entry name" value="F-box_SF"/>
    <property type="match status" value="1"/>
</dbReference>
<comment type="caution">
    <text evidence="3">The sequence shown here is derived from an EMBL/GenBank/DDBJ whole genome shotgun (WGS) entry which is preliminary data.</text>
</comment>
<evidence type="ECO:0000259" key="2">
    <source>
        <dbReference type="PROSITE" id="PS50181"/>
    </source>
</evidence>
<sequence length="697" mass="79738">MPPQTRSSVRTTSVTTRASLPRTQASKKAEESSKVTPKPTQKAKAAPKPKLKPKQKVKIKAEPDPEPVRKRVRRSGPKHAVQANKALEKMLLINLPVEVLIEIARYVHPLDLIMLSRVNKFFRELFMDKRSALIWQSARENLPGLPPCPEEVCEPQYAAMLFAKRCSSCGGYAPREMNPVLMIRLCSYCWEEELVNVNKVTDSSLVSIINGPVPGQSRSWRSWCLYSEARAVKVKLNELTEAADEAALQQWREERHKIVEARRKKSEPLAIWLVNRERERARDRNDMKVAHQKEIESRLIKLGWERGDLICCDGWRRKQWNSMMYTTKALTDKVWDGLLPRLLVHLEVNREQRLEREKSRRQATRSNTIYRWFSTVRDQLPPYARTSPMEEGSDPGTGLLPPVSVAHPIKLLQAFPSSSQAYECPGYQGLIENDIPNEQFQVDFEARKPEFQQLIVDWRHRLETQLIAALPDDTRSPNFDLSPLSMTIGTSETGQPLNTLSEDNQKLLRADTIFTTSPVNDHSRTYFYPHSFNSFGSEITNLVHHSKAHEIARALLSTLGIPDASYLGLKALGMSFRCGRCPQAMATGQSWRDIITHYLESIRSWKVASRQHQVRSNKNFVYVCTHDVDLENPDRPLVQISTEGNTSISNLPWTHSKCQLCQSVGLYSRMRSQAVIDHVRDVHLIEEPEAGVHYMNE</sequence>
<organism evidence="3 4">
    <name type="scientific">Rhizoctonia solani</name>
    <dbReference type="NCBI Taxonomy" id="456999"/>
    <lineage>
        <taxon>Eukaryota</taxon>
        <taxon>Fungi</taxon>
        <taxon>Dikarya</taxon>
        <taxon>Basidiomycota</taxon>
        <taxon>Agaricomycotina</taxon>
        <taxon>Agaricomycetes</taxon>
        <taxon>Cantharellales</taxon>
        <taxon>Ceratobasidiaceae</taxon>
        <taxon>Rhizoctonia</taxon>
    </lineage>
</organism>
<name>A0A8H3AHT5_9AGAM</name>
<evidence type="ECO:0000313" key="4">
    <source>
        <dbReference type="Proteomes" id="UP000663853"/>
    </source>
</evidence>
<dbReference type="SUPFAM" id="SSF81383">
    <property type="entry name" value="F-box domain"/>
    <property type="match status" value="1"/>
</dbReference>
<feature type="compositionally biased region" description="Low complexity" evidence="1">
    <location>
        <begin position="34"/>
        <end position="44"/>
    </location>
</feature>
<accession>A0A8H3AHT5</accession>
<feature type="region of interest" description="Disordered" evidence="1">
    <location>
        <begin position="1"/>
        <end position="79"/>
    </location>
</feature>
<gene>
    <name evidence="3" type="ORF">RDB_LOCUS18823</name>
</gene>
<evidence type="ECO:0000313" key="3">
    <source>
        <dbReference type="EMBL" id="CAE6426620.1"/>
    </source>
</evidence>
<dbReference type="EMBL" id="CAJMXA010000335">
    <property type="protein sequence ID" value="CAE6426620.1"/>
    <property type="molecule type" value="Genomic_DNA"/>
</dbReference>
<evidence type="ECO:0000256" key="1">
    <source>
        <dbReference type="SAM" id="MobiDB-lite"/>
    </source>
</evidence>
<feature type="compositionally biased region" description="Basic and acidic residues" evidence="1">
    <location>
        <begin position="59"/>
        <end position="69"/>
    </location>
</feature>
<reference evidence="3" key="1">
    <citation type="submission" date="2021-01" db="EMBL/GenBank/DDBJ databases">
        <authorList>
            <person name="Kaushik A."/>
        </authorList>
    </citation>
    <scope>NUCLEOTIDE SEQUENCE</scope>
    <source>
        <strain evidence="3">AG6-10EEA</strain>
    </source>
</reference>
<feature type="compositionally biased region" description="Low complexity" evidence="1">
    <location>
        <begin position="1"/>
        <end position="17"/>
    </location>
</feature>
<dbReference type="Pfam" id="PF12937">
    <property type="entry name" value="F-box-like"/>
    <property type="match status" value="1"/>
</dbReference>